<accession>A0A0A8ZU50</accession>
<dbReference type="AlphaFoldDB" id="A0A0A8ZU50"/>
<evidence type="ECO:0000313" key="1">
    <source>
        <dbReference type="EMBL" id="JAD42929.1"/>
    </source>
</evidence>
<reference evidence="1" key="2">
    <citation type="journal article" date="2015" name="Data Brief">
        <title>Shoot transcriptome of the giant reed, Arundo donax.</title>
        <authorList>
            <person name="Barrero R.A."/>
            <person name="Guerrero F.D."/>
            <person name="Moolhuijzen P."/>
            <person name="Goolsby J.A."/>
            <person name="Tidwell J."/>
            <person name="Bellgard S.E."/>
            <person name="Bellgard M.I."/>
        </authorList>
    </citation>
    <scope>NUCLEOTIDE SEQUENCE</scope>
    <source>
        <tissue evidence="1">Shoot tissue taken approximately 20 cm above the soil surface</tissue>
    </source>
</reference>
<proteinExistence type="predicted"/>
<reference evidence="1" key="1">
    <citation type="submission" date="2014-09" db="EMBL/GenBank/DDBJ databases">
        <authorList>
            <person name="Magalhaes I.L.F."/>
            <person name="Oliveira U."/>
            <person name="Santos F.R."/>
            <person name="Vidigal T.H.D.A."/>
            <person name="Brescovit A.D."/>
            <person name="Santos A.J."/>
        </authorList>
    </citation>
    <scope>NUCLEOTIDE SEQUENCE</scope>
    <source>
        <tissue evidence="1">Shoot tissue taken approximately 20 cm above the soil surface</tissue>
    </source>
</reference>
<sequence length="19" mass="2148">MVVQALILTNPEIMLDLPH</sequence>
<name>A0A0A8ZU50_ARUDO</name>
<protein>
    <submittedName>
        <fullName evidence="1">Uncharacterized protein</fullName>
    </submittedName>
</protein>
<dbReference type="EMBL" id="GBRH01254966">
    <property type="protein sequence ID" value="JAD42929.1"/>
    <property type="molecule type" value="Transcribed_RNA"/>
</dbReference>
<organism evidence="1">
    <name type="scientific">Arundo donax</name>
    <name type="common">Giant reed</name>
    <name type="synonym">Donax arundinaceus</name>
    <dbReference type="NCBI Taxonomy" id="35708"/>
    <lineage>
        <taxon>Eukaryota</taxon>
        <taxon>Viridiplantae</taxon>
        <taxon>Streptophyta</taxon>
        <taxon>Embryophyta</taxon>
        <taxon>Tracheophyta</taxon>
        <taxon>Spermatophyta</taxon>
        <taxon>Magnoliopsida</taxon>
        <taxon>Liliopsida</taxon>
        <taxon>Poales</taxon>
        <taxon>Poaceae</taxon>
        <taxon>PACMAD clade</taxon>
        <taxon>Arundinoideae</taxon>
        <taxon>Arundineae</taxon>
        <taxon>Arundo</taxon>
    </lineage>
</organism>